<evidence type="ECO:0000313" key="5">
    <source>
        <dbReference type="Proteomes" id="UP000054010"/>
    </source>
</evidence>
<sequence>MRRLTPHLLTVLVTLLLVGVGQVFARPQPNATPTALPTAFTYQGQLMDAGQPADGSYDLTFRLYDALSGGTQIGNAVALSGVAVSQGIFTVQLDFGSGAFTDARFLEIQVGAITLSPRQPITPVPTALYAASVPWSGVTGVPADLADGDNDTTYSAGVGMALSGTTFRAQGSPYAQVIIVAQSGGDFTSIQAALDSITDASASKPYLVYVAPGVYTEQVTMKAYVTIEGAGQRATIIRGTGGGLLNASSATVVGASNATLRNLSVESDGSVNPYTTGMYNSSASPTISNVSVTASGGTNNYGIANFSFSSPLISNVTLTASGGDAKNIGIYNNASSPPISNVTITASGGTNNYGIVNFSSSSPPISNVTVTVSGGTENYGIFNFYSSPSISNVTATASGGTNNYGIVNESSSPTIRDSVLSGSTYSVYNNGGTSKVAYSMLDGPHSSGTTCIGTYDANFAPVTCP</sequence>
<dbReference type="eggNOG" id="COG5295">
    <property type="taxonomic scope" value="Bacteria"/>
</dbReference>
<proteinExistence type="predicted"/>
<dbReference type="HOGENOM" id="CLU_587727_0_0_0"/>
<dbReference type="InterPro" id="IPR000070">
    <property type="entry name" value="Pectinesterase_cat"/>
</dbReference>
<reference evidence="4 5" key="1">
    <citation type="journal article" date="2011" name="J. Bacteriol.">
        <title>Draft genome sequence of the anoxygenic filamentous phototrophic bacterium Oscillochloris trichoides subsp. DG-6.</title>
        <authorList>
            <person name="Kuznetsov B.B."/>
            <person name="Ivanovsky R.N."/>
            <person name="Keppen O.I."/>
            <person name="Sukhacheva M.V."/>
            <person name="Bumazhkin B.K."/>
            <person name="Patutina E.O."/>
            <person name="Beletsky A.V."/>
            <person name="Mardanov A.V."/>
            <person name="Baslerov R.V."/>
            <person name="Panteleeva A.N."/>
            <person name="Kolganova T.V."/>
            <person name="Ravin N.V."/>
            <person name="Skryabin K.G."/>
        </authorList>
    </citation>
    <scope>NUCLEOTIDE SEQUENCE [LARGE SCALE GENOMIC DNA]</scope>
    <source>
        <strain evidence="4 5">DG-6</strain>
    </source>
</reference>
<dbReference type="Pfam" id="PF01095">
    <property type="entry name" value="Pectinesterase"/>
    <property type="match status" value="1"/>
</dbReference>
<dbReference type="SUPFAM" id="SSF51126">
    <property type="entry name" value="Pectin lyase-like"/>
    <property type="match status" value="1"/>
</dbReference>
<keyword evidence="1" id="KW-0378">Hydrolase</keyword>
<comment type="caution">
    <text evidence="4">The sequence shown here is derived from an EMBL/GenBank/DDBJ whole genome shotgun (WGS) entry which is preliminary data.</text>
</comment>
<dbReference type="Gene3D" id="2.160.20.10">
    <property type="entry name" value="Single-stranded right-handed beta-helix, Pectin lyase-like"/>
    <property type="match status" value="1"/>
</dbReference>
<evidence type="ECO:0000313" key="4">
    <source>
        <dbReference type="EMBL" id="EFO81371.1"/>
    </source>
</evidence>
<keyword evidence="2" id="KW-0063">Aspartyl esterase</keyword>
<dbReference type="AlphaFoldDB" id="E1IBR9"/>
<organism evidence="4 5">
    <name type="scientific">Oscillochloris trichoides DG-6</name>
    <dbReference type="NCBI Taxonomy" id="765420"/>
    <lineage>
        <taxon>Bacteria</taxon>
        <taxon>Bacillati</taxon>
        <taxon>Chloroflexota</taxon>
        <taxon>Chloroflexia</taxon>
        <taxon>Chloroflexales</taxon>
        <taxon>Chloroflexineae</taxon>
        <taxon>Oscillochloridaceae</taxon>
        <taxon>Oscillochloris</taxon>
    </lineage>
</organism>
<keyword evidence="5" id="KW-1185">Reference proteome</keyword>
<dbReference type="InterPro" id="IPR012334">
    <property type="entry name" value="Pectin_lyas_fold"/>
</dbReference>
<evidence type="ECO:0000256" key="1">
    <source>
        <dbReference type="ARBA" id="ARBA00022801"/>
    </source>
</evidence>
<dbReference type="EMBL" id="ADVR01000014">
    <property type="protein sequence ID" value="EFO81371.1"/>
    <property type="molecule type" value="Genomic_DNA"/>
</dbReference>
<dbReference type="OrthoDB" id="166852at2"/>
<dbReference type="GO" id="GO:0030599">
    <property type="term" value="F:pectinesterase activity"/>
    <property type="evidence" value="ECO:0007669"/>
    <property type="project" value="InterPro"/>
</dbReference>
<name>E1IBR9_9CHLR</name>
<accession>E1IBR9</accession>
<protein>
    <recommendedName>
        <fullName evidence="3">Pectinesterase catalytic domain-containing protein</fullName>
    </recommendedName>
</protein>
<dbReference type="STRING" id="765420.OSCT_0770"/>
<dbReference type="GO" id="GO:0042545">
    <property type="term" value="P:cell wall modification"/>
    <property type="evidence" value="ECO:0007669"/>
    <property type="project" value="InterPro"/>
</dbReference>
<evidence type="ECO:0000259" key="3">
    <source>
        <dbReference type="Pfam" id="PF01095"/>
    </source>
</evidence>
<gene>
    <name evidence="4" type="ORF">OSCT_0770</name>
</gene>
<dbReference type="Proteomes" id="UP000054010">
    <property type="component" value="Unassembled WGS sequence"/>
</dbReference>
<feature type="domain" description="Pectinesterase catalytic" evidence="3">
    <location>
        <begin position="178"/>
        <end position="251"/>
    </location>
</feature>
<evidence type="ECO:0000256" key="2">
    <source>
        <dbReference type="ARBA" id="ARBA00023085"/>
    </source>
</evidence>
<dbReference type="InterPro" id="IPR011050">
    <property type="entry name" value="Pectin_lyase_fold/virulence"/>
</dbReference>